<reference evidence="6" key="2">
    <citation type="submission" date="2021-03" db="UniProtKB">
        <authorList>
            <consortium name="EnsemblPlants"/>
        </authorList>
    </citation>
    <scope>IDENTIFICATION</scope>
</reference>
<keyword evidence="4" id="KW-0732">Signal</keyword>
<evidence type="ECO:0000256" key="4">
    <source>
        <dbReference type="SAM" id="SignalP"/>
    </source>
</evidence>
<comment type="cofactor">
    <cofactor evidence="1">
        <name>a divalent metal cation</name>
        <dbReference type="ChEBI" id="CHEBI:60240"/>
    </cofactor>
</comment>
<feature type="chain" id="PRO_5030951750" description="DDE Tnp4 domain-containing protein" evidence="4">
    <location>
        <begin position="33"/>
        <end position="500"/>
    </location>
</feature>
<dbReference type="EnsemblPlants" id="AUR62008330-RA">
    <property type="protein sequence ID" value="AUR62008330-RA:cds"/>
    <property type="gene ID" value="AUR62008330"/>
</dbReference>
<dbReference type="GO" id="GO:0046872">
    <property type="term" value="F:metal ion binding"/>
    <property type="evidence" value="ECO:0007669"/>
    <property type="project" value="UniProtKB-KW"/>
</dbReference>
<evidence type="ECO:0000256" key="2">
    <source>
        <dbReference type="ARBA" id="ARBA00022723"/>
    </source>
</evidence>
<evidence type="ECO:0000313" key="6">
    <source>
        <dbReference type="EnsemblPlants" id="AUR62008330-RA:cds"/>
    </source>
</evidence>
<evidence type="ECO:0000256" key="3">
    <source>
        <dbReference type="SAM" id="MobiDB-lite"/>
    </source>
</evidence>
<organism evidence="6 7">
    <name type="scientific">Chenopodium quinoa</name>
    <name type="common">Quinoa</name>
    <dbReference type="NCBI Taxonomy" id="63459"/>
    <lineage>
        <taxon>Eukaryota</taxon>
        <taxon>Viridiplantae</taxon>
        <taxon>Streptophyta</taxon>
        <taxon>Embryophyta</taxon>
        <taxon>Tracheophyta</taxon>
        <taxon>Spermatophyta</taxon>
        <taxon>Magnoliopsida</taxon>
        <taxon>eudicotyledons</taxon>
        <taxon>Gunneridae</taxon>
        <taxon>Pentapetalae</taxon>
        <taxon>Caryophyllales</taxon>
        <taxon>Chenopodiaceae</taxon>
        <taxon>Chenopodioideae</taxon>
        <taxon>Atripliceae</taxon>
        <taxon>Chenopodium</taxon>
    </lineage>
</organism>
<protein>
    <recommendedName>
        <fullName evidence="5">DDE Tnp4 domain-containing protein</fullName>
    </recommendedName>
</protein>
<feature type="domain" description="DDE Tnp4" evidence="5">
    <location>
        <begin position="57"/>
        <end position="198"/>
    </location>
</feature>
<dbReference type="PANTHER" id="PTHR46250">
    <property type="entry name" value="MYB/SANT-LIKE DNA-BINDING DOMAIN PROTEIN-RELATED"/>
    <property type="match status" value="1"/>
</dbReference>
<evidence type="ECO:0000256" key="1">
    <source>
        <dbReference type="ARBA" id="ARBA00001968"/>
    </source>
</evidence>
<feature type="region of interest" description="Disordered" evidence="3">
    <location>
        <begin position="348"/>
        <end position="395"/>
    </location>
</feature>
<dbReference type="PANTHER" id="PTHR46250:SF15">
    <property type="entry name" value="OS01G0523800 PROTEIN"/>
    <property type="match status" value="1"/>
</dbReference>
<dbReference type="Proteomes" id="UP000596660">
    <property type="component" value="Unplaced"/>
</dbReference>
<keyword evidence="7" id="KW-1185">Reference proteome</keyword>
<evidence type="ECO:0000313" key="7">
    <source>
        <dbReference type="Proteomes" id="UP000596660"/>
    </source>
</evidence>
<evidence type="ECO:0000259" key="5">
    <source>
        <dbReference type="Pfam" id="PF13359"/>
    </source>
</evidence>
<reference evidence="6" key="1">
    <citation type="journal article" date="2017" name="Nature">
        <title>The genome of Chenopodium quinoa.</title>
        <authorList>
            <person name="Jarvis D.E."/>
            <person name="Ho Y.S."/>
            <person name="Lightfoot D.J."/>
            <person name="Schmoeckel S.M."/>
            <person name="Li B."/>
            <person name="Borm T.J.A."/>
            <person name="Ohyanagi H."/>
            <person name="Mineta K."/>
            <person name="Michell C.T."/>
            <person name="Saber N."/>
            <person name="Kharbatia N.M."/>
            <person name="Rupper R.R."/>
            <person name="Sharp A.R."/>
            <person name="Dally N."/>
            <person name="Boughton B.A."/>
            <person name="Woo Y.H."/>
            <person name="Gao G."/>
            <person name="Schijlen E.G.W.M."/>
            <person name="Guo X."/>
            <person name="Momin A.A."/>
            <person name="Negrao S."/>
            <person name="Al-Babili S."/>
            <person name="Gehring C."/>
            <person name="Roessner U."/>
            <person name="Jung C."/>
            <person name="Murphy K."/>
            <person name="Arold S.T."/>
            <person name="Gojobori T."/>
            <person name="van der Linden C.G."/>
            <person name="van Loo E.N."/>
            <person name="Jellen E.N."/>
            <person name="Maughan P.J."/>
            <person name="Tester M."/>
        </authorList>
    </citation>
    <scope>NUCLEOTIDE SEQUENCE [LARGE SCALE GENOMIC DNA]</scope>
    <source>
        <strain evidence="6">cv. PI 614886</strain>
    </source>
</reference>
<dbReference type="AlphaFoldDB" id="A0A803L8Z1"/>
<dbReference type="InterPro" id="IPR027806">
    <property type="entry name" value="HARBI1_dom"/>
</dbReference>
<dbReference type="Gramene" id="AUR62008330-RA">
    <property type="protein sequence ID" value="AUR62008330-RA:cds"/>
    <property type="gene ID" value="AUR62008330"/>
</dbReference>
<proteinExistence type="predicted"/>
<name>A0A803L8Z1_CHEQI</name>
<feature type="signal peptide" evidence="4">
    <location>
        <begin position="1"/>
        <end position="32"/>
    </location>
</feature>
<accession>A0A803L8Z1</accession>
<sequence length="500" mass="55557">MMGAHFYRSGETISRQFHACLLAILKLHVVLLKKPTPIREDCDDERWKYFKNCLDALDGTMILVNVPCDDRPKYRTRKGTIAMNVLGVCSPEMEFTYVLPGWEGSAHDCRILRDAISRPNGLKVPKGCYYLCDGGYTNGEGFLAPYRGHLYHLKEWNNGPRQPQNAEEYFNLRHAKARNVIERCFGLLKGRWGILRSPSCIMEESSASGGGRGRNKRFWTAQEDEVLVEALSELAVDPHWRCENGFRSGYMVRLEEVIGKALPGCGLKATPHIDSRIKTLGAKFRAISQMLNTSGFSHPNCKNLYGISFPHFHELEKIYGKDYATGKPAEGFADAVNNLEKVAPPQVTLDSSDDEDVLGSGNVTQTVTSPPYKKIKTENTTKKSKRGSGGAGSSNELASLQAFMKDMNVHLSTMATVMARTDDREQRADEREQKLVEKSEQVLEELLSFNLEGVTPTQVFEVANILTAQPNKLMIFSKCPDALKGAYVKSLLGGSGDGSA</sequence>
<dbReference type="Pfam" id="PF13359">
    <property type="entry name" value="DDE_Tnp_4"/>
    <property type="match status" value="1"/>
</dbReference>
<keyword evidence="2" id="KW-0479">Metal-binding</keyword>